<evidence type="ECO:0000313" key="1">
    <source>
        <dbReference type="EMBL" id="ONG41527.1"/>
    </source>
</evidence>
<dbReference type="AlphaFoldDB" id="A0A1S8CW31"/>
<comment type="caution">
    <text evidence="1">The sequence shown here is derived from an EMBL/GenBank/DDBJ whole genome shotgun (WGS) entry which is preliminary data.</text>
</comment>
<dbReference type="OrthoDB" id="8686772at2"/>
<sequence length="164" mass="18937">MSHSLLNQILRLKKYRPLTLGEKSLAYSVFHDQLDLDKPLIVASGWVVPGYAISPNGHIYFNPADCLNDFSMAPLGKQAWFIHEMTHVWQVQQGMKVIRRAILDRRYQYLLKEGKSFFQYGIEQQAQMVQDFFVQRSLGQDCRALERCLPFFSTSPPPLQSTVV</sequence>
<dbReference type="STRING" id="1907941.BKE30_03550"/>
<evidence type="ECO:0000313" key="2">
    <source>
        <dbReference type="Proteomes" id="UP000192132"/>
    </source>
</evidence>
<keyword evidence="2" id="KW-1185">Reference proteome</keyword>
<accession>A0A1S8CW31</accession>
<dbReference type="RefSeq" id="WP_076877285.1">
    <property type="nucleotide sequence ID" value="NZ_MLCN01000008.1"/>
</dbReference>
<name>A0A1S8CW31_9GAMM</name>
<dbReference type="Proteomes" id="UP000192132">
    <property type="component" value="Unassembled WGS sequence"/>
</dbReference>
<reference evidence="1 2" key="1">
    <citation type="submission" date="2016-10" db="EMBL/GenBank/DDBJ databases">
        <title>Draft Genome sequence of Alkanindiges sp. strain H1.</title>
        <authorList>
            <person name="Subhash Y."/>
            <person name="Lee S."/>
        </authorList>
    </citation>
    <scope>NUCLEOTIDE SEQUENCE [LARGE SCALE GENOMIC DNA]</scope>
    <source>
        <strain evidence="1 2">H1</strain>
    </source>
</reference>
<gene>
    <name evidence="1" type="ORF">BKE30_03550</name>
</gene>
<dbReference type="EMBL" id="MLCN01000008">
    <property type="protein sequence ID" value="ONG41527.1"/>
    <property type="molecule type" value="Genomic_DNA"/>
</dbReference>
<organism evidence="1 2">
    <name type="scientific">Alkanindiges hydrocarboniclasticus</name>
    <dbReference type="NCBI Taxonomy" id="1907941"/>
    <lineage>
        <taxon>Bacteria</taxon>
        <taxon>Pseudomonadati</taxon>
        <taxon>Pseudomonadota</taxon>
        <taxon>Gammaproteobacteria</taxon>
        <taxon>Moraxellales</taxon>
        <taxon>Moraxellaceae</taxon>
        <taxon>Alkanindiges</taxon>
    </lineage>
</organism>
<protein>
    <submittedName>
        <fullName evidence="1">Type IV secretion protein Rhs</fullName>
    </submittedName>
</protein>
<proteinExistence type="predicted"/>